<dbReference type="PROSITE" id="PS50893">
    <property type="entry name" value="ABC_TRANSPORTER_2"/>
    <property type="match status" value="1"/>
</dbReference>
<dbReference type="PANTHER" id="PTHR43297">
    <property type="entry name" value="OLIGOPEPTIDE TRANSPORT ATP-BINDING PROTEIN APPD"/>
    <property type="match status" value="1"/>
</dbReference>
<dbReference type="InterPro" id="IPR013563">
    <property type="entry name" value="Oligopep_ABC_C"/>
</dbReference>
<dbReference type="GO" id="GO:0005886">
    <property type="term" value="C:plasma membrane"/>
    <property type="evidence" value="ECO:0007669"/>
    <property type="project" value="UniProtKB-SubCell"/>
</dbReference>
<dbReference type="InterPro" id="IPR017871">
    <property type="entry name" value="ABC_transporter-like_CS"/>
</dbReference>
<gene>
    <name evidence="9" type="primary">dppD</name>
    <name evidence="9" type="ORF">DD666_06410</name>
</gene>
<dbReference type="GO" id="GO:0016887">
    <property type="term" value="F:ATP hydrolysis activity"/>
    <property type="evidence" value="ECO:0007669"/>
    <property type="project" value="InterPro"/>
</dbReference>
<dbReference type="InterPro" id="IPR003593">
    <property type="entry name" value="AAA+_ATPase"/>
</dbReference>
<dbReference type="GO" id="GO:0055085">
    <property type="term" value="P:transmembrane transport"/>
    <property type="evidence" value="ECO:0007669"/>
    <property type="project" value="UniProtKB-ARBA"/>
</dbReference>
<evidence type="ECO:0000256" key="4">
    <source>
        <dbReference type="ARBA" id="ARBA00022475"/>
    </source>
</evidence>
<keyword evidence="4" id="KW-1003">Cell membrane</keyword>
<dbReference type="InterPro" id="IPR050388">
    <property type="entry name" value="ABC_Ni/Peptide_Import"/>
</dbReference>
<evidence type="ECO:0000256" key="7">
    <source>
        <dbReference type="ARBA" id="ARBA00023136"/>
    </source>
</evidence>
<keyword evidence="6 9" id="KW-0067">ATP-binding</keyword>
<reference evidence="9 10" key="1">
    <citation type="journal article" date="2018" name="Nat. Biotechnol.">
        <title>A standardized bacterial taxonomy based on genome phylogeny substantially revises the tree of life.</title>
        <authorList>
            <person name="Parks D.H."/>
            <person name="Chuvochina M."/>
            <person name="Waite D.W."/>
            <person name="Rinke C."/>
            <person name="Skarshewski A."/>
            <person name="Chaumeil P.A."/>
            <person name="Hugenholtz P."/>
        </authorList>
    </citation>
    <scope>NUCLEOTIDE SEQUENCE [LARGE SCALE GENOMIC DNA]</scope>
    <source>
        <strain evidence="9">UBA10707</strain>
    </source>
</reference>
<organism evidence="9 10">
    <name type="scientific">Advenella kashmirensis</name>
    <dbReference type="NCBI Taxonomy" id="310575"/>
    <lineage>
        <taxon>Bacteria</taxon>
        <taxon>Pseudomonadati</taxon>
        <taxon>Pseudomonadota</taxon>
        <taxon>Betaproteobacteria</taxon>
        <taxon>Burkholderiales</taxon>
        <taxon>Alcaligenaceae</taxon>
    </lineage>
</organism>
<dbReference type="CDD" id="cd03257">
    <property type="entry name" value="ABC_NikE_OppD_transporters"/>
    <property type="match status" value="1"/>
</dbReference>
<keyword evidence="3" id="KW-0813">Transport</keyword>
<evidence type="ECO:0000256" key="3">
    <source>
        <dbReference type="ARBA" id="ARBA00022448"/>
    </source>
</evidence>
<proteinExistence type="inferred from homology"/>
<evidence type="ECO:0000259" key="8">
    <source>
        <dbReference type="PROSITE" id="PS50893"/>
    </source>
</evidence>
<dbReference type="InterPro" id="IPR003439">
    <property type="entry name" value="ABC_transporter-like_ATP-bd"/>
</dbReference>
<dbReference type="EMBL" id="DOEK01000013">
    <property type="protein sequence ID" value="HBP29030.1"/>
    <property type="molecule type" value="Genomic_DNA"/>
</dbReference>
<dbReference type="SMART" id="SM00382">
    <property type="entry name" value="AAA"/>
    <property type="match status" value="1"/>
</dbReference>
<comment type="caution">
    <text evidence="9">The sequence shown here is derived from an EMBL/GenBank/DDBJ whole genome shotgun (WGS) entry which is preliminary data.</text>
</comment>
<keyword evidence="5" id="KW-0547">Nucleotide-binding</keyword>
<dbReference type="Proteomes" id="UP000264036">
    <property type="component" value="Unassembled WGS sequence"/>
</dbReference>
<feature type="domain" description="ABC transporter" evidence="8">
    <location>
        <begin position="4"/>
        <end position="254"/>
    </location>
</feature>
<dbReference type="Gene3D" id="3.40.50.300">
    <property type="entry name" value="P-loop containing nucleotide triphosphate hydrolases"/>
    <property type="match status" value="1"/>
</dbReference>
<protein>
    <submittedName>
        <fullName evidence="9">Dipeptide ABC transporter ATP-binding protein DppD</fullName>
    </submittedName>
</protein>
<dbReference type="GO" id="GO:0005524">
    <property type="term" value="F:ATP binding"/>
    <property type="evidence" value="ECO:0007669"/>
    <property type="project" value="UniProtKB-KW"/>
</dbReference>
<evidence type="ECO:0000256" key="6">
    <source>
        <dbReference type="ARBA" id="ARBA00022840"/>
    </source>
</evidence>
<accession>A0A356LDF3</accession>
<dbReference type="SUPFAM" id="SSF52540">
    <property type="entry name" value="P-loop containing nucleoside triphosphate hydrolases"/>
    <property type="match status" value="1"/>
</dbReference>
<dbReference type="PROSITE" id="PS00211">
    <property type="entry name" value="ABC_TRANSPORTER_1"/>
    <property type="match status" value="1"/>
</dbReference>
<dbReference type="PANTHER" id="PTHR43297:SF2">
    <property type="entry name" value="DIPEPTIDE TRANSPORT ATP-BINDING PROTEIN DPPD"/>
    <property type="match status" value="1"/>
</dbReference>
<keyword evidence="7" id="KW-0472">Membrane</keyword>
<name>A0A356LDF3_9BURK</name>
<dbReference type="InterPro" id="IPR027417">
    <property type="entry name" value="P-loop_NTPase"/>
</dbReference>
<dbReference type="NCBIfam" id="TIGR01727">
    <property type="entry name" value="oligo_HPY"/>
    <property type="match status" value="1"/>
</dbReference>
<dbReference type="Pfam" id="PF00005">
    <property type="entry name" value="ABC_tran"/>
    <property type="match status" value="1"/>
</dbReference>
<evidence type="ECO:0000256" key="1">
    <source>
        <dbReference type="ARBA" id="ARBA00004417"/>
    </source>
</evidence>
<dbReference type="GO" id="GO:0015833">
    <property type="term" value="P:peptide transport"/>
    <property type="evidence" value="ECO:0007669"/>
    <property type="project" value="InterPro"/>
</dbReference>
<evidence type="ECO:0000256" key="2">
    <source>
        <dbReference type="ARBA" id="ARBA00005417"/>
    </source>
</evidence>
<dbReference type="Pfam" id="PF08352">
    <property type="entry name" value="oligo_HPY"/>
    <property type="match status" value="1"/>
</dbReference>
<comment type="subcellular location">
    <subcellularLocation>
        <location evidence="1">Cell inner membrane</location>
        <topology evidence="1">Peripheral membrane protein</topology>
    </subcellularLocation>
</comment>
<evidence type="ECO:0000313" key="9">
    <source>
        <dbReference type="EMBL" id="HBP29030.1"/>
    </source>
</evidence>
<sequence length="326" mass="35887">MSLLNIRNLCVRFGTKDKPFLAVDGVDLNVDQGELLGIVGESGSGKSVSMMAMMGLLDGQGTVTADQMLFDGQELSALTAKQKRKIIGKDIAMIFQDPMTALNPSYTVGFQIEEVLKVHIGLDRKARRRRAIELMREVEIPDPERRLSAYPHQLSGGMSQRVAIAMAIACEPRLLIADEPTTALDVTIQAQIMELLLRLQKERGMALLMITHDLAVVSEVAQRVVVMYAGQVAETGAVRDVFFEPAHPYTRALIASIPESCRGSRRLSTLPGIVPGQYDRPSGCLLSPRCPIAQARCVRERPELISYRGRAVRCHTPLIPLQEVKS</sequence>
<dbReference type="AlphaFoldDB" id="A0A356LDF3"/>
<evidence type="ECO:0000313" key="10">
    <source>
        <dbReference type="Proteomes" id="UP000264036"/>
    </source>
</evidence>
<dbReference type="FunFam" id="3.40.50.300:FF:000016">
    <property type="entry name" value="Oligopeptide ABC transporter ATP-binding component"/>
    <property type="match status" value="1"/>
</dbReference>
<evidence type="ECO:0000256" key="5">
    <source>
        <dbReference type="ARBA" id="ARBA00022741"/>
    </source>
</evidence>
<comment type="similarity">
    <text evidence="2">Belongs to the ABC transporter superfamily.</text>
</comment>